<keyword evidence="2" id="KW-0687">Ribonucleoprotein</keyword>
<dbReference type="OrthoDB" id="2157431at2"/>
<feature type="transmembrane region" description="Helical" evidence="1">
    <location>
        <begin position="6"/>
        <end position="23"/>
    </location>
</feature>
<dbReference type="GO" id="GO:0005840">
    <property type="term" value="C:ribosome"/>
    <property type="evidence" value="ECO:0007669"/>
    <property type="project" value="UniProtKB-KW"/>
</dbReference>
<dbReference type="InterPro" id="IPR014719">
    <property type="entry name" value="Ribosomal_bL12_C/ClpS-like"/>
</dbReference>
<organism evidence="2 3">
    <name type="scientific">Acetivibrio saccincola</name>
    <dbReference type="NCBI Taxonomy" id="1677857"/>
    <lineage>
        <taxon>Bacteria</taxon>
        <taxon>Bacillati</taxon>
        <taxon>Bacillota</taxon>
        <taxon>Clostridia</taxon>
        <taxon>Eubacteriales</taxon>
        <taxon>Oscillospiraceae</taxon>
        <taxon>Acetivibrio</taxon>
    </lineage>
</organism>
<proteinExistence type="predicted"/>
<dbReference type="Proteomes" id="UP000239720">
    <property type="component" value="Unassembled WGS sequence"/>
</dbReference>
<dbReference type="EMBL" id="NEMB01000003">
    <property type="protein sequence ID" value="PQQ68169.1"/>
    <property type="molecule type" value="Genomic_DNA"/>
</dbReference>
<comment type="caution">
    <text evidence="2">The sequence shown here is derived from an EMBL/GenBank/DDBJ whole genome shotgun (WGS) entry which is preliminary data.</text>
</comment>
<reference evidence="2 3" key="1">
    <citation type="journal article" date="2018" name="Syst. Appl. Microbiol.">
        <title>Characterization and high-quality draft genome sequence of Herbivorax saccincola A7, an anaerobic, alkaliphilic, thermophilic, cellulolytic, and xylanolytic bacterium.</title>
        <authorList>
            <person name="Aikawa S."/>
            <person name="Baramee S."/>
            <person name="Sermsathanaswadi J."/>
            <person name="Thianheng P."/>
            <person name="Tachaapaikoon C."/>
            <person name="Shikata A."/>
            <person name="Waeonukul R."/>
            <person name="Pason P."/>
            <person name="Ratanakhanokchai K."/>
            <person name="Kosugi A."/>
        </authorList>
    </citation>
    <scope>NUCLEOTIDE SEQUENCE [LARGE SCALE GENOMIC DNA]</scope>
    <source>
        <strain evidence="2 3">A7</strain>
    </source>
</reference>
<dbReference type="AlphaFoldDB" id="A0A2S8REE5"/>
<keyword evidence="1" id="KW-0472">Membrane</keyword>
<keyword evidence="1" id="KW-0812">Transmembrane</keyword>
<dbReference type="RefSeq" id="WP_105368620.1">
    <property type="nucleotide sequence ID" value="NZ_NEMB01000003.1"/>
</dbReference>
<protein>
    <submittedName>
        <fullName evidence="2">50S ribosomal protein L7/L12</fullName>
    </submittedName>
</protein>
<name>A0A2S8REE5_9FIRM</name>
<keyword evidence="2" id="KW-0689">Ribosomal protein</keyword>
<accession>A0A2S8REE5</accession>
<evidence type="ECO:0000256" key="1">
    <source>
        <dbReference type="SAM" id="Phobius"/>
    </source>
</evidence>
<evidence type="ECO:0000313" key="2">
    <source>
        <dbReference type="EMBL" id="PQQ68169.1"/>
    </source>
</evidence>
<evidence type="ECO:0000313" key="3">
    <source>
        <dbReference type="Proteomes" id="UP000239720"/>
    </source>
</evidence>
<keyword evidence="1" id="KW-1133">Transmembrane helix</keyword>
<dbReference type="Gene3D" id="3.30.1390.10">
    <property type="match status" value="1"/>
</dbReference>
<sequence length="89" mass="9982">MYDKIILISIGLAIILIICLAMNQLKNDIKRSNTVLDKIAKKLGVPEPSEDNKIKTLIAEGKKNEAIKRYREITGAGLKEANDYIEKLI</sequence>
<gene>
    <name evidence="2" type="ORF">B9R14_16300</name>
</gene>